<proteinExistence type="predicted"/>
<dbReference type="Proteomes" id="UP000054279">
    <property type="component" value="Unassembled WGS sequence"/>
</dbReference>
<dbReference type="HOGENOM" id="CLU_2623591_0_0_1"/>
<sequence length="78" mass="8192">MPAISPPPPTSIVAFTSSIGLANNGGRVWVGTVTVCRRAHHKGSTDAIPPPTLTAVSYCNMAVSKHLLAFLDPERPIV</sequence>
<organism evidence="1 2">
    <name type="scientific">Sphaerobolus stellatus (strain SS14)</name>
    <dbReference type="NCBI Taxonomy" id="990650"/>
    <lineage>
        <taxon>Eukaryota</taxon>
        <taxon>Fungi</taxon>
        <taxon>Dikarya</taxon>
        <taxon>Basidiomycota</taxon>
        <taxon>Agaricomycotina</taxon>
        <taxon>Agaricomycetes</taxon>
        <taxon>Phallomycetidae</taxon>
        <taxon>Geastrales</taxon>
        <taxon>Sphaerobolaceae</taxon>
        <taxon>Sphaerobolus</taxon>
    </lineage>
</organism>
<accession>A0A0C9VQR5</accession>
<evidence type="ECO:0000313" key="2">
    <source>
        <dbReference type="Proteomes" id="UP000054279"/>
    </source>
</evidence>
<gene>
    <name evidence="1" type="ORF">M422DRAFT_251984</name>
</gene>
<protein>
    <submittedName>
        <fullName evidence="1">Uncharacterized protein</fullName>
    </submittedName>
</protein>
<dbReference type="AlphaFoldDB" id="A0A0C9VQR5"/>
<evidence type="ECO:0000313" key="1">
    <source>
        <dbReference type="EMBL" id="KIJ44682.1"/>
    </source>
</evidence>
<dbReference type="EMBL" id="KN837116">
    <property type="protein sequence ID" value="KIJ44682.1"/>
    <property type="molecule type" value="Genomic_DNA"/>
</dbReference>
<name>A0A0C9VQR5_SPHS4</name>
<keyword evidence="2" id="KW-1185">Reference proteome</keyword>
<reference evidence="1 2" key="1">
    <citation type="submission" date="2014-06" db="EMBL/GenBank/DDBJ databases">
        <title>Evolutionary Origins and Diversification of the Mycorrhizal Mutualists.</title>
        <authorList>
            <consortium name="DOE Joint Genome Institute"/>
            <consortium name="Mycorrhizal Genomics Consortium"/>
            <person name="Kohler A."/>
            <person name="Kuo A."/>
            <person name="Nagy L.G."/>
            <person name="Floudas D."/>
            <person name="Copeland A."/>
            <person name="Barry K.W."/>
            <person name="Cichocki N."/>
            <person name="Veneault-Fourrey C."/>
            <person name="LaButti K."/>
            <person name="Lindquist E.A."/>
            <person name="Lipzen A."/>
            <person name="Lundell T."/>
            <person name="Morin E."/>
            <person name="Murat C."/>
            <person name="Riley R."/>
            <person name="Ohm R."/>
            <person name="Sun H."/>
            <person name="Tunlid A."/>
            <person name="Henrissat B."/>
            <person name="Grigoriev I.V."/>
            <person name="Hibbett D.S."/>
            <person name="Martin F."/>
        </authorList>
    </citation>
    <scope>NUCLEOTIDE SEQUENCE [LARGE SCALE GENOMIC DNA]</scope>
    <source>
        <strain evidence="1 2">SS14</strain>
    </source>
</reference>